<dbReference type="EMBL" id="JAWWNJ010000100">
    <property type="protein sequence ID" value="KAK6995991.1"/>
    <property type="molecule type" value="Genomic_DNA"/>
</dbReference>
<gene>
    <name evidence="1" type="ORF">R3P38DRAFT_3222974</name>
</gene>
<reference evidence="1 2" key="1">
    <citation type="journal article" date="2024" name="J Genomics">
        <title>Draft genome sequencing and assembly of Favolaschia claudopus CIRM-BRFM 2984 isolated from oak limbs.</title>
        <authorList>
            <person name="Navarro D."/>
            <person name="Drula E."/>
            <person name="Chaduli D."/>
            <person name="Cazenave R."/>
            <person name="Ahrendt S."/>
            <person name="Wang J."/>
            <person name="Lipzen A."/>
            <person name="Daum C."/>
            <person name="Barry K."/>
            <person name="Grigoriev I.V."/>
            <person name="Favel A."/>
            <person name="Rosso M.N."/>
            <person name="Martin F."/>
        </authorList>
    </citation>
    <scope>NUCLEOTIDE SEQUENCE [LARGE SCALE GENOMIC DNA]</scope>
    <source>
        <strain evidence="1 2">CIRM-BRFM 2984</strain>
    </source>
</reference>
<dbReference type="AlphaFoldDB" id="A0AAV9ZY59"/>
<comment type="caution">
    <text evidence="1">The sequence shown here is derived from an EMBL/GenBank/DDBJ whole genome shotgun (WGS) entry which is preliminary data.</text>
</comment>
<evidence type="ECO:0000313" key="2">
    <source>
        <dbReference type="Proteomes" id="UP001362999"/>
    </source>
</evidence>
<dbReference type="Proteomes" id="UP001362999">
    <property type="component" value="Unassembled WGS sequence"/>
</dbReference>
<organism evidence="1 2">
    <name type="scientific">Favolaschia claudopus</name>
    <dbReference type="NCBI Taxonomy" id="2862362"/>
    <lineage>
        <taxon>Eukaryota</taxon>
        <taxon>Fungi</taxon>
        <taxon>Dikarya</taxon>
        <taxon>Basidiomycota</taxon>
        <taxon>Agaricomycotina</taxon>
        <taxon>Agaricomycetes</taxon>
        <taxon>Agaricomycetidae</taxon>
        <taxon>Agaricales</taxon>
        <taxon>Marasmiineae</taxon>
        <taxon>Mycenaceae</taxon>
        <taxon>Favolaschia</taxon>
    </lineage>
</organism>
<proteinExistence type="predicted"/>
<sequence>MYAPGAKFIGTTELMKKGGESSPRGFHWDRTDDGHRVEDSSSWRILQGADASRTTSLIQEGCMERAVHRDLFARAHHDRLAIHHVDAATDESDSQAASPVIVANAHIRTLRCPCAGELVFISALLATS</sequence>
<accession>A0AAV9ZY59</accession>
<keyword evidence="2" id="KW-1185">Reference proteome</keyword>
<evidence type="ECO:0000313" key="1">
    <source>
        <dbReference type="EMBL" id="KAK6995991.1"/>
    </source>
</evidence>
<name>A0AAV9ZY59_9AGAR</name>
<protein>
    <submittedName>
        <fullName evidence="1">Uncharacterized protein</fullName>
    </submittedName>
</protein>